<dbReference type="Proteomes" id="UP000222075">
    <property type="component" value="Segment"/>
</dbReference>
<name>A0A0K1LT97_9CAUD</name>
<proteinExistence type="predicted"/>
<evidence type="ECO:0000313" key="1">
    <source>
        <dbReference type="EMBL" id="AKU45383.1"/>
    </source>
</evidence>
<evidence type="ECO:0000313" key="2">
    <source>
        <dbReference type="Proteomes" id="UP000222075"/>
    </source>
</evidence>
<accession>A0A0K1LT97</accession>
<organism evidence="1 2">
    <name type="scientific">Mycobacterium phage Madruga</name>
    <dbReference type="NCBI Taxonomy" id="1675552"/>
    <lineage>
        <taxon>Viruses</taxon>
        <taxon>Duplodnaviria</taxon>
        <taxon>Heunggongvirae</taxon>
        <taxon>Uroviricota</taxon>
        <taxon>Caudoviricetes</taxon>
        <taxon>Patiencevirus</taxon>
        <taxon>Patiencevirus patience</taxon>
    </lineage>
</organism>
<protein>
    <submittedName>
        <fullName evidence="1">Uncharacterized protein</fullName>
    </submittedName>
</protein>
<reference evidence="1 2" key="1">
    <citation type="journal article" date="2016" name="BMC Microbiol.">
        <title>Characterization of mycobacteria and mycobacteriophages isolated from compost at the Sao Paulo Zoo Park Foundation in Brazil and creation of the new mycobacteriophage Cluster U.</title>
        <authorList>
            <person name="Lima-Junior J.D."/>
            <person name="Viana-Niero C."/>
            <person name="Conde Oliveira D.V."/>
            <person name="Machado G.E."/>
            <person name="Rabello M.C."/>
            <person name="Martins-Junior J."/>
            <person name="Martins L.F."/>
            <person name="Digiampietri L.A."/>
            <person name="da Silva A.M."/>
            <person name="Setubal J.C."/>
            <person name="Russell D.A."/>
            <person name="Jacobs-Sera D."/>
            <person name="Pope W.H."/>
            <person name="Hatfull G.F."/>
            <person name="Leao S.C."/>
        </authorList>
    </citation>
    <scope>NUCLEOTIDE SEQUENCE [LARGE SCALE GENOMIC DNA]</scope>
</reference>
<sequence>MIIESTREFMISCDSFRIECNQCGDWSNGLSRNDLDEFKAKHEHKNERFYVQCNSEGEDLAVVKMTYDQQAVIEKFERDSERKRQWRKENEGKFATREELMEAYKKEFCR</sequence>
<gene>
    <name evidence="1" type="ORF">MADRUGA_94</name>
</gene>
<dbReference type="EMBL" id="KR997933">
    <property type="protein sequence ID" value="AKU45383.1"/>
    <property type="molecule type" value="Genomic_DNA"/>
</dbReference>